<feature type="transmembrane region" description="Helical" evidence="1">
    <location>
        <begin position="163"/>
        <end position="180"/>
    </location>
</feature>
<name>V6DI90_9BACT</name>
<evidence type="ECO:0000313" key="2">
    <source>
        <dbReference type="EMBL" id="CDK30246.1"/>
    </source>
</evidence>
<keyword evidence="1" id="KW-0472">Membrane</keyword>
<reference evidence="2 3" key="1">
    <citation type="journal article" date="2015" name="Biol. Direct">
        <title>Babela massiliensis, a representative of a widespread bacterial phylum with unusual adaptations to parasitism in amoebae.</title>
        <authorList>
            <person name="Pagnier I."/>
            <person name="Yutin N."/>
            <person name="Croce O."/>
            <person name="Makarova K.S."/>
            <person name="Wolf Y.I."/>
            <person name="Benamar S."/>
            <person name="Raoult D."/>
            <person name="Koonin E.V."/>
            <person name="La Scola B."/>
        </authorList>
    </citation>
    <scope>NUCLEOTIDE SEQUENCE [LARGE SCALE GENOMIC DNA]</scope>
    <source>
        <strain evidence="3">BABL1</strain>
    </source>
</reference>
<organism evidence="2 3">
    <name type="scientific">Candidatus Babela massiliensis</name>
    <dbReference type="NCBI Taxonomy" id="673862"/>
    <lineage>
        <taxon>Bacteria</taxon>
        <taxon>Candidatus Babelota</taxon>
        <taxon>Candidatus Babeliae</taxon>
        <taxon>Candidatus Babeliales</taxon>
        <taxon>Candidatus Babeliaceae</taxon>
        <taxon>Candidatus Babela</taxon>
    </lineage>
</organism>
<sequence length="206" mass="24440">MFWALIFLVFNIIYFSFELYSMDNYKMWRHADKAYKREQKNNKKADYDSDKEVFFTEDGQRVIASFSKEDEKLEQLSETNEALSCVNCSDQEESKYYISKKLLRFIYTSNNNFIRKFMKKFNKPIRLRISACPLTVEQFDKIVSKSNIDTKKSIKSSSFFNKLLAYTGLSTVSAFIAYKLNIKNYKKDKKDDHLNKVVKPKCELNK</sequence>
<proteinExistence type="predicted"/>
<keyword evidence="3" id="KW-1185">Reference proteome</keyword>
<evidence type="ECO:0000313" key="3">
    <source>
        <dbReference type="Proteomes" id="UP000018769"/>
    </source>
</evidence>
<dbReference type="HOGENOM" id="CLU_1329908_0_0_7"/>
<gene>
    <name evidence="2" type="ORF">BABL1_gene_941</name>
</gene>
<keyword evidence="1" id="KW-0812">Transmembrane</keyword>
<evidence type="ECO:0000256" key="1">
    <source>
        <dbReference type="SAM" id="Phobius"/>
    </source>
</evidence>
<accession>V6DI90</accession>
<dbReference type="EMBL" id="HG793133">
    <property type="protein sequence ID" value="CDK30246.1"/>
    <property type="molecule type" value="Genomic_DNA"/>
</dbReference>
<keyword evidence="1" id="KW-1133">Transmembrane helix</keyword>
<protein>
    <submittedName>
        <fullName evidence="2">Uncharacterized protein</fullName>
    </submittedName>
</protein>
<dbReference type="AlphaFoldDB" id="V6DI90"/>
<dbReference type="STRING" id="673862.BABL1_gene_941"/>
<dbReference type="RefSeq" id="WP_023791133.1">
    <property type="nucleotide sequence ID" value="NC_023003.1"/>
</dbReference>
<dbReference type="Proteomes" id="UP000018769">
    <property type="component" value="Chromosome I"/>
</dbReference>
<dbReference type="KEGG" id="dpb:BABL1_gene_941"/>